<protein>
    <submittedName>
        <fullName evidence="2">Uncharacterized protein</fullName>
    </submittedName>
</protein>
<feature type="compositionally biased region" description="Basic residues" evidence="1">
    <location>
        <begin position="70"/>
        <end position="80"/>
    </location>
</feature>
<name>A0A7T8K027_CALRO</name>
<dbReference type="AlphaFoldDB" id="A0A7T8K027"/>
<feature type="compositionally biased region" description="Polar residues" evidence="1">
    <location>
        <begin position="42"/>
        <end position="55"/>
    </location>
</feature>
<evidence type="ECO:0000313" key="2">
    <source>
        <dbReference type="EMBL" id="QQP41562.1"/>
    </source>
</evidence>
<evidence type="ECO:0000313" key="3">
    <source>
        <dbReference type="Proteomes" id="UP000595437"/>
    </source>
</evidence>
<feature type="region of interest" description="Disordered" evidence="1">
    <location>
        <begin position="1"/>
        <end position="80"/>
    </location>
</feature>
<evidence type="ECO:0000256" key="1">
    <source>
        <dbReference type="SAM" id="MobiDB-lite"/>
    </source>
</evidence>
<dbReference type="Proteomes" id="UP000595437">
    <property type="component" value="Chromosome 10"/>
</dbReference>
<dbReference type="EMBL" id="CP045899">
    <property type="protein sequence ID" value="QQP41562.1"/>
    <property type="molecule type" value="Genomic_DNA"/>
</dbReference>
<sequence>TISYSSRPTDSNSECSEPQSNSSLKQSASAVASRLNIGFANPETTQNPRSSNYFSSRVDEPHYPTLSKEGHKKKRTESVV</sequence>
<organism evidence="2 3">
    <name type="scientific">Caligus rogercresseyi</name>
    <name type="common">Sea louse</name>
    <dbReference type="NCBI Taxonomy" id="217165"/>
    <lineage>
        <taxon>Eukaryota</taxon>
        <taxon>Metazoa</taxon>
        <taxon>Ecdysozoa</taxon>
        <taxon>Arthropoda</taxon>
        <taxon>Crustacea</taxon>
        <taxon>Multicrustacea</taxon>
        <taxon>Hexanauplia</taxon>
        <taxon>Copepoda</taxon>
        <taxon>Siphonostomatoida</taxon>
        <taxon>Caligidae</taxon>
        <taxon>Caligus</taxon>
    </lineage>
</organism>
<reference evidence="3" key="1">
    <citation type="submission" date="2021-01" db="EMBL/GenBank/DDBJ databases">
        <title>Caligus Genome Assembly.</title>
        <authorList>
            <person name="Gallardo-Escarate C."/>
        </authorList>
    </citation>
    <scope>NUCLEOTIDE SEQUENCE [LARGE SCALE GENOMIC DNA]</scope>
</reference>
<accession>A0A7T8K027</accession>
<gene>
    <name evidence="2" type="ORF">FKW44_015980</name>
</gene>
<proteinExistence type="predicted"/>
<feature type="compositionally biased region" description="Polar residues" evidence="1">
    <location>
        <begin position="1"/>
        <end position="30"/>
    </location>
</feature>
<keyword evidence="3" id="KW-1185">Reference proteome</keyword>
<feature type="non-terminal residue" evidence="2">
    <location>
        <position position="1"/>
    </location>
</feature>